<dbReference type="AlphaFoldDB" id="A0AAV4XBW4"/>
<evidence type="ECO:0000313" key="2">
    <source>
        <dbReference type="Proteomes" id="UP001054945"/>
    </source>
</evidence>
<keyword evidence="2" id="KW-1185">Reference proteome</keyword>
<evidence type="ECO:0000313" key="1">
    <source>
        <dbReference type="EMBL" id="GIY91439.1"/>
    </source>
</evidence>
<name>A0AAV4XBW4_CAEEX</name>
<dbReference type="EMBL" id="BPLR01000011">
    <property type="protein sequence ID" value="GIY91439.1"/>
    <property type="molecule type" value="Genomic_DNA"/>
</dbReference>
<proteinExistence type="predicted"/>
<sequence length="98" mass="11313">MLSMVVNDSSWVLHPESCTHSVHLHQRRFGFVLRPSTLCSTFPQLSPSSKPILKKNVIQDFPSSIAVFDYYMELYLAKTFDLFDLAKTFETLLGHEFE</sequence>
<comment type="caution">
    <text evidence="1">The sequence shown here is derived from an EMBL/GenBank/DDBJ whole genome shotgun (WGS) entry which is preliminary data.</text>
</comment>
<accession>A0AAV4XBW4</accession>
<gene>
    <name evidence="1" type="ORF">CEXT_671631</name>
</gene>
<dbReference type="Proteomes" id="UP001054945">
    <property type="component" value="Unassembled WGS sequence"/>
</dbReference>
<protein>
    <submittedName>
        <fullName evidence="1">Uncharacterized protein</fullName>
    </submittedName>
</protein>
<organism evidence="1 2">
    <name type="scientific">Caerostris extrusa</name>
    <name type="common">Bark spider</name>
    <name type="synonym">Caerostris bankana</name>
    <dbReference type="NCBI Taxonomy" id="172846"/>
    <lineage>
        <taxon>Eukaryota</taxon>
        <taxon>Metazoa</taxon>
        <taxon>Ecdysozoa</taxon>
        <taxon>Arthropoda</taxon>
        <taxon>Chelicerata</taxon>
        <taxon>Arachnida</taxon>
        <taxon>Araneae</taxon>
        <taxon>Araneomorphae</taxon>
        <taxon>Entelegynae</taxon>
        <taxon>Araneoidea</taxon>
        <taxon>Araneidae</taxon>
        <taxon>Caerostris</taxon>
    </lineage>
</organism>
<reference evidence="1 2" key="1">
    <citation type="submission" date="2021-06" db="EMBL/GenBank/DDBJ databases">
        <title>Caerostris extrusa draft genome.</title>
        <authorList>
            <person name="Kono N."/>
            <person name="Arakawa K."/>
        </authorList>
    </citation>
    <scope>NUCLEOTIDE SEQUENCE [LARGE SCALE GENOMIC DNA]</scope>
</reference>